<reference evidence="2 3" key="1">
    <citation type="submission" date="2015-11" db="EMBL/GenBank/DDBJ databases">
        <title>Genome sequence of Pyrodictium occultum PL-19, a marine hyperthermophilic archaeon isolated from Volcano, Italy.</title>
        <authorList>
            <person name="Utturkar S."/>
            <person name="Huber H."/>
            <person name="Leptihn S."/>
            <person name="Brown S."/>
            <person name="Stetter K.O."/>
            <person name="Podar M."/>
        </authorList>
    </citation>
    <scope>NUCLEOTIDE SEQUENCE [LARGE SCALE GENOMIC DNA]</scope>
    <source>
        <strain evidence="2 3">PL-19</strain>
    </source>
</reference>
<evidence type="ECO:0000259" key="1">
    <source>
        <dbReference type="SMART" id="SM00418"/>
    </source>
</evidence>
<proteinExistence type="predicted"/>
<dbReference type="Gene3D" id="1.10.10.10">
    <property type="entry name" value="Winged helix-like DNA-binding domain superfamily/Winged helix DNA-binding domain"/>
    <property type="match status" value="2"/>
</dbReference>
<accession>A0A0V8RVF8</accession>
<dbReference type="InterPro" id="IPR036388">
    <property type="entry name" value="WH-like_DNA-bd_sf"/>
</dbReference>
<dbReference type="STRING" id="2309.CF15_04480"/>
<dbReference type="PANTHER" id="PTHR36216">
    <property type="entry name" value="TRANSCRIPTIONAL REGULATOR, TRMB"/>
    <property type="match status" value="1"/>
</dbReference>
<dbReference type="Gene3D" id="3.40.50.880">
    <property type="match status" value="1"/>
</dbReference>
<dbReference type="CDD" id="cd00090">
    <property type="entry name" value="HTH_ARSR"/>
    <property type="match status" value="2"/>
</dbReference>
<dbReference type="InterPro" id="IPR011991">
    <property type="entry name" value="ArsR-like_HTH"/>
</dbReference>
<dbReference type="InterPro" id="IPR001845">
    <property type="entry name" value="HTH_ArsR_DNA-bd_dom"/>
</dbReference>
<dbReference type="AlphaFoldDB" id="A0A0V8RVF8"/>
<dbReference type="InterPro" id="IPR029062">
    <property type="entry name" value="Class_I_gatase-like"/>
</dbReference>
<dbReference type="Proteomes" id="UP000053352">
    <property type="component" value="Unassembled WGS sequence"/>
</dbReference>
<evidence type="ECO:0000313" key="2">
    <source>
        <dbReference type="EMBL" id="KSW12041.1"/>
    </source>
</evidence>
<dbReference type="Pfam" id="PF01022">
    <property type="entry name" value="HTH_5"/>
    <property type="match status" value="1"/>
</dbReference>
<protein>
    <recommendedName>
        <fullName evidence="1">HTH arsR-type domain-containing protein</fullName>
    </recommendedName>
</protein>
<name>A0A0V8RVF8_PYROC</name>
<organism evidence="2 3">
    <name type="scientific">Pyrodictium occultum</name>
    <dbReference type="NCBI Taxonomy" id="2309"/>
    <lineage>
        <taxon>Archaea</taxon>
        <taxon>Thermoproteota</taxon>
        <taxon>Thermoprotei</taxon>
        <taxon>Desulfurococcales</taxon>
        <taxon>Pyrodictiaceae</taxon>
        <taxon>Pyrodictium</taxon>
    </lineage>
</organism>
<evidence type="ECO:0000313" key="3">
    <source>
        <dbReference type="Proteomes" id="UP000053352"/>
    </source>
</evidence>
<keyword evidence="3" id="KW-1185">Reference proteome</keyword>
<comment type="caution">
    <text evidence="2">The sequence shown here is derived from an EMBL/GenBank/DDBJ whole genome shotgun (WGS) entry which is preliminary data.</text>
</comment>
<dbReference type="EMBL" id="LNTB01000001">
    <property type="protein sequence ID" value="KSW12041.1"/>
    <property type="molecule type" value="Genomic_DNA"/>
</dbReference>
<dbReference type="SMART" id="SM00418">
    <property type="entry name" value="HTH_ARSR"/>
    <property type="match status" value="2"/>
</dbReference>
<dbReference type="InterPro" id="IPR036390">
    <property type="entry name" value="WH_DNA-bd_sf"/>
</dbReference>
<dbReference type="PANTHER" id="PTHR36216:SF1">
    <property type="entry name" value="HTH ARSR-TYPE DOMAIN-CONTAINING PROTEIN"/>
    <property type="match status" value="1"/>
</dbReference>
<dbReference type="GO" id="GO:0003700">
    <property type="term" value="F:DNA-binding transcription factor activity"/>
    <property type="evidence" value="ECO:0007669"/>
    <property type="project" value="InterPro"/>
</dbReference>
<feature type="domain" description="HTH arsR-type" evidence="1">
    <location>
        <begin position="276"/>
        <end position="355"/>
    </location>
</feature>
<dbReference type="SUPFAM" id="SSF46785">
    <property type="entry name" value="Winged helix' DNA-binding domain"/>
    <property type="match status" value="2"/>
</dbReference>
<sequence>MYTAMGRVGARLQPVAVALAAALAAAAAAPALAGQGAVFLASDRGDLLFLEELGAGFTPAKCVLPDTVPGYVYVLDYNAPSCGGWPRGLGERLLELAEKGATVVLGYNTLRAISVYEPGVLARVGLVAKDEGSGVHAIHASLGLQLHGAPASIVYKTWKYRRFRVLPQAGWRVLARFSDGDPAIVAMHYGRGRLVLLFFNPVWPTIDGEKGFTRLVRALHSYLAGGLGTALAAAAVAAALSAAAAQSSSSSSRGERMLRHLMRPWAAVAVLAHRIRGADAAKHPVRAKILELAERRGYVTLGMVVRELGLKRTPALWHLTLLVDAGLLETRRVLNTQIYYRRGRAVEAVLAFLLEAEPRRRIAEALLQSPASISQLARALGMSKSTVKHHIDVLRVHNVVEEAGYGYRLSDWALRLVPRLLARGGEAYA</sequence>
<gene>
    <name evidence="2" type="ORF">CF15_04480</name>
</gene>
<feature type="domain" description="HTH arsR-type" evidence="1">
    <location>
        <begin position="356"/>
        <end position="422"/>
    </location>
</feature>